<gene>
    <name evidence="1" type="ORF">POCTA_138.1.T1150100</name>
</gene>
<dbReference type="EMBL" id="CAJJDP010000115">
    <property type="protein sequence ID" value="CAD8197835.1"/>
    <property type="molecule type" value="Genomic_DNA"/>
</dbReference>
<sequence length="729" mass="86418">MELQFPLRLENPMYFKPSFDDEFQQIERFAFKTPKVMRPNYDNIVDWEVFQISSSEPEEIDLEGISSFFIDFGKEVHRKNDLKYLITEYEFNWSNPFNMQDYDYLFVLKKRDLIGILAFKKEEQLNEILGFILRQLVLSTRYQEIGIRLQIDQTLDWICYVSFKKIIQLIGLINNIEYQSMLELTKKVLQIKQVQLNEQDIQSIVYKTIISTGLFPYQCELNTMDRIIDHVKPFIYLSNLIMGSAIVPWSPKYHACLSIGNIRYSYADASIFMLQTVRQRKYKKSYDYVSLKMLDFFPLNSWVESLGNFFIQHFIQILQMIKESLPSLQVEFNKVNSISSGDEESSSFKSLQKPLLEETKFTEQQMVDKEYLALFKNLIKKSIQDISYEKTIYGFTKQFSKITEIKDQISKEFYDNYQSEMNRSNILDHAISILTETEMEGYSIFSNNCQTPLSAFIYKVCETFRPYQEILKQQKKLKNANVIIRNSATNLRIENEDRNKDRDRDITNLKWITTYCKYASIFDLAMLSQQFILPAQLTHSLDYFGYYSDKLSQEFLNDVRKWNTNISDFHKVHHHHGNSQQNHCKRKPMDQIKSFESLVDEGIKVGLFQYLNIKMKNLVEPIPILQLFSNLDEDQRDDLKLDLHYLMQHYQIQIVNFKKKNSGKKQAQLKHRLQIYLDTVGFLYYNSIRMQLNLKERENTLSQIGFVIVKSENKVEKGEPTNIDLQIIV</sequence>
<dbReference type="OMA" id="CETFRPY"/>
<comment type="caution">
    <text evidence="1">The sequence shown here is derived from an EMBL/GenBank/DDBJ whole genome shotgun (WGS) entry which is preliminary data.</text>
</comment>
<dbReference type="AlphaFoldDB" id="A0A8S1XA53"/>
<reference evidence="1" key="1">
    <citation type="submission" date="2021-01" db="EMBL/GenBank/DDBJ databases">
        <authorList>
            <consortium name="Genoscope - CEA"/>
            <person name="William W."/>
        </authorList>
    </citation>
    <scope>NUCLEOTIDE SEQUENCE</scope>
</reference>
<dbReference type="Proteomes" id="UP000683925">
    <property type="component" value="Unassembled WGS sequence"/>
</dbReference>
<name>A0A8S1XA53_PAROT</name>
<proteinExistence type="predicted"/>
<organism evidence="1 2">
    <name type="scientific">Paramecium octaurelia</name>
    <dbReference type="NCBI Taxonomy" id="43137"/>
    <lineage>
        <taxon>Eukaryota</taxon>
        <taxon>Sar</taxon>
        <taxon>Alveolata</taxon>
        <taxon>Ciliophora</taxon>
        <taxon>Intramacronucleata</taxon>
        <taxon>Oligohymenophorea</taxon>
        <taxon>Peniculida</taxon>
        <taxon>Parameciidae</taxon>
        <taxon>Paramecium</taxon>
    </lineage>
</organism>
<evidence type="ECO:0000313" key="2">
    <source>
        <dbReference type="Proteomes" id="UP000683925"/>
    </source>
</evidence>
<keyword evidence="2" id="KW-1185">Reference proteome</keyword>
<evidence type="ECO:0000313" key="1">
    <source>
        <dbReference type="EMBL" id="CAD8197835.1"/>
    </source>
</evidence>
<protein>
    <submittedName>
        <fullName evidence="1">Uncharacterized protein</fullName>
    </submittedName>
</protein>
<accession>A0A8S1XA53</accession>
<dbReference type="OrthoDB" id="291202at2759"/>